<protein>
    <submittedName>
        <fullName evidence="2">Uncharacterized protein</fullName>
    </submittedName>
</protein>
<name>A0A4R3MRP3_9FIRM</name>
<comment type="caution">
    <text evidence="2">The sequence shown here is derived from an EMBL/GenBank/DDBJ whole genome shotgun (WGS) entry which is preliminary data.</text>
</comment>
<evidence type="ECO:0000256" key="1">
    <source>
        <dbReference type="SAM" id="Phobius"/>
    </source>
</evidence>
<proteinExistence type="predicted"/>
<dbReference type="Proteomes" id="UP000294902">
    <property type="component" value="Unassembled WGS sequence"/>
</dbReference>
<evidence type="ECO:0000313" key="3">
    <source>
        <dbReference type="Proteomes" id="UP000294902"/>
    </source>
</evidence>
<dbReference type="EMBL" id="SMAL01000001">
    <property type="protein sequence ID" value="TCT17183.1"/>
    <property type="molecule type" value="Genomic_DNA"/>
</dbReference>
<accession>A0A4R3MRP3</accession>
<dbReference type="RefSeq" id="WP_165878438.1">
    <property type="nucleotide sequence ID" value="NZ_SMAL01000001.1"/>
</dbReference>
<reference evidence="2 3" key="1">
    <citation type="submission" date="2019-03" db="EMBL/GenBank/DDBJ databases">
        <title>Genomic Encyclopedia of Type Strains, Phase IV (KMG-IV): sequencing the most valuable type-strain genomes for metagenomic binning, comparative biology and taxonomic classification.</title>
        <authorList>
            <person name="Goeker M."/>
        </authorList>
    </citation>
    <scope>NUCLEOTIDE SEQUENCE [LARGE SCALE GENOMIC DNA]</scope>
    <source>
        <strain evidence="2 3">DSM 24629</strain>
    </source>
</reference>
<evidence type="ECO:0000313" key="2">
    <source>
        <dbReference type="EMBL" id="TCT17183.1"/>
    </source>
</evidence>
<feature type="transmembrane region" description="Helical" evidence="1">
    <location>
        <begin position="6"/>
        <end position="26"/>
    </location>
</feature>
<sequence length="55" mass="6229">MEAIAFLFIGGLALFIIILLAVKMAMKEALQEFKDEIIKEFNLKKEVEDSDNSPI</sequence>
<keyword evidence="3" id="KW-1185">Reference proteome</keyword>
<gene>
    <name evidence="2" type="ORF">EDC18_101481</name>
</gene>
<keyword evidence="1" id="KW-0812">Transmembrane</keyword>
<dbReference type="AlphaFoldDB" id="A0A4R3MRP3"/>
<keyword evidence="1" id="KW-0472">Membrane</keyword>
<keyword evidence="1" id="KW-1133">Transmembrane helix</keyword>
<organism evidence="2 3">
    <name type="scientific">Natranaerovirga pectinivora</name>
    <dbReference type="NCBI Taxonomy" id="682400"/>
    <lineage>
        <taxon>Bacteria</taxon>
        <taxon>Bacillati</taxon>
        <taxon>Bacillota</taxon>
        <taxon>Clostridia</taxon>
        <taxon>Lachnospirales</taxon>
        <taxon>Natranaerovirgaceae</taxon>
        <taxon>Natranaerovirga</taxon>
    </lineage>
</organism>